<dbReference type="PROSITE" id="PS51359">
    <property type="entry name" value="COX5B_2"/>
    <property type="match status" value="1"/>
</dbReference>
<dbReference type="Proteomes" id="UP000749309">
    <property type="component" value="Unassembled WGS sequence"/>
</dbReference>
<dbReference type="PROSITE" id="PS50090">
    <property type="entry name" value="MYB_LIKE"/>
    <property type="match status" value="1"/>
</dbReference>
<feature type="compositionally biased region" description="Low complexity" evidence="13">
    <location>
        <begin position="33"/>
        <end position="43"/>
    </location>
</feature>
<evidence type="ECO:0000256" key="13">
    <source>
        <dbReference type="SAM" id="MobiDB-lite"/>
    </source>
</evidence>
<evidence type="ECO:0000256" key="3">
    <source>
        <dbReference type="ARBA" id="ARBA00010292"/>
    </source>
</evidence>
<feature type="region of interest" description="Disordered" evidence="13">
    <location>
        <begin position="72"/>
        <end position="155"/>
    </location>
</feature>
<keyword evidence="5" id="KW-0999">Mitochondrion inner membrane</keyword>
<feature type="binding site" evidence="12">
    <location>
        <position position="425"/>
    </location>
    <ligand>
        <name>Zn(2+)</name>
        <dbReference type="ChEBI" id="CHEBI:29105"/>
    </ligand>
</feature>
<dbReference type="Pfam" id="PF13921">
    <property type="entry name" value="Myb_DNA-bind_6"/>
    <property type="match status" value="1"/>
</dbReference>
<keyword evidence="6 12" id="KW-0862">Zinc</keyword>
<evidence type="ECO:0000256" key="7">
    <source>
        <dbReference type="ARBA" id="ARBA00022946"/>
    </source>
</evidence>
<keyword evidence="9" id="KW-0472">Membrane</keyword>
<dbReference type="CDD" id="cd00924">
    <property type="entry name" value="Cyt_c_Oxidase_Vb"/>
    <property type="match status" value="1"/>
</dbReference>
<dbReference type="Pfam" id="PF01215">
    <property type="entry name" value="COX5B"/>
    <property type="match status" value="1"/>
</dbReference>
<feature type="binding site" evidence="12">
    <location>
        <position position="409"/>
    </location>
    <ligand>
        <name>Zn(2+)</name>
        <dbReference type="ChEBI" id="CHEBI:29105"/>
    </ligand>
</feature>
<dbReference type="FunFam" id="2.60.11.10:FF:000003">
    <property type="entry name" value="Cytochrome c oxidase subunit IV"/>
    <property type="match status" value="1"/>
</dbReference>
<dbReference type="InterPro" id="IPR001005">
    <property type="entry name" value="SANT/Myb"/>
</dbReference>
<evidence type="ECO:0000259" key="14">
    <source>
        <dbReference type="PROSITE" id="PS50090"/>
    </source>
</evidence>
<dbReference type="CDD" id="cd00167">
    <property type="entry name" value="SANT"/>
    <property type="match status" value="1"/>
</dbReference>
<reference evidence="15" key="1">
    <citation type="submission" date="2020-03" db="EMBL/GenBank/DDBJ databases">
        <title>Whole Genome Sequence of Trichophyton interdigitale from India.</title>
        <authorList>
            <person name="Kumar P."/>
        </authorList>
    </citation>
    <scope>NUCLEOTIDE SEQUENCE</scope>
    <source>
        <strain evidence="15">UCMS-IGIB-CI14</strain>
    </source>
</reference>
<sequence>MGDALEQLSFRVAILPNTNLSHNSILCTGAPINNTSNTSSTRSTTRHRSNNPSTHNLNSRVSRATVQQPVMIPTPMVPPQLPPHFSSTSLPLPYPGDRHGVKRRRADDGRSGGSDETASGIGLSMLPESSHADEQHSSEMLLPTPGDHSSHHPHALQHDYHQTSPIHQQHHHHRLPSQATLAAVQGSDGELTSPGGGTGSQSVVGQPGMPDPAPRPRGPKLKFTPEDDSLLVELKENRNLTWKQIAEFFPGRTSGTLQVRYCTKLRAKATVWTDEAMFVQRSVFALARRAPVRAVAKRSFSSSFVRFEAKSKWDPQPGESAGKMVSFEEAKTPSDLLAPGAKPGTVPTDLEQSTGLERLELLGKMQGIDIFDQKPLDASRLGTIQDPIIVKSAGEEHYVGCTGYPADSHTVIWLTVSKDRPIERCSECGNTIKMDYVGPKEDSHAHGHDHHGPYEPKTFADHVKPEYWYR</sequence>
<comment type="caution">
    <text evidence="15">The sequence shown here is derived from an EMBL/GenBank/DDBJ whole genome shotgun (WGS) entry which is preliminary data.</text>
</comment>
<dbReference type="SUPFAM" id="SSF57802">
    <property type="entry name" value="Rubredoxin-like"/>
    <property type="match status" value="1"/>
</dbReference>
<proteinExistence type="inferred from homology"/>
<comment type="similarity">
    <text evidence="3">Belongs to the cytochrome c oxidase subunit 5B family.</text>
</comment>
<dbReference type="GO" id="GO:0006123">
    <property type="term" value="P:mitochondrial electron transport, cytochrome c to oxygen"/>
    <property type="evidence" value="ECO:0007669"/>
    <property type="project" value="InterPro"/>
</dbReference>
<evidence type="ECO:0000256" key="6">
    <source>
        <dbReference type="ARBA" id="ARBA00022833"/>
    </source>
</evidence>
<dbReference type="GO" id="GO:0005743">
    <property type="term" value="C:mitochondrial inner membrane"/>
    <property type="evidence" value="ECO:0007669"/>
    <property type="project" value="UniProtKB-SubCell"/>
</dbReference>
<evidence type="ECO:0000256" key="2">
    <source>
        <dbReference type="ARBA" id="ARBA00004673"/>
    </source>
</evidence>
<organism evidence="15 16">
    <name type="scientific">Trichophyton interdigitale</name>
    <dbReference type="NCBI Taxonomy" id="101480"/>
    <lineage>
        <taxon>Eukaryota</taxon>
        <taxon>Fungi</taxon>
        <taxon>Dikarya</taxon>
        <taxon>Ascomycota</taxon>
        <taxon>Pezizomycotina</taxon>
        <taxon>Eurotiomycetes</taxon>
        <taxon>Eurotiomycetidae</taxon>
        <taxon>Onygenales</taxon>
        <taxon>Arthrodermataceae</taxon>
        <taxon>Trichophyton</taxon>
    </lineage>
</organism>
<evidence type="ECO:0000256" key="12">
    <source>
        <dbReference type="PIRSR" id="PIRSR602124-2"/>
    </source>
</evidence>
<feature type="region of interest" description="Disordered" evidence="13">
    <location>
        <begin position="31"/>
        <end position="58"/>
    </location>
</feature>
<evidence type="ECO:0000256" key="5">
    <source>
        <dbReference type="ARBA" id="ARBA00022792"/>
    </source>
</evidence>
<evidence type="ECO:0000313" key="15">
    <source>
        <dbReference type="EMBL" id="KAF3892562.1"/>
    </source>
</evidence>
<dbReference type="Gene3D" id="1.10.10.60">
    <property type="entry name" value="Homeodomain-like"/>
    <property type="match status" value="1"/>
</dbReference>
<dbReference type="Gene3D" id="2.60.11.10">
    <property type="entry name" value="Cytochrome c oxidase, subunit Vb"/>
    <property type="match status" value="1"/>
</dbReference>
<keyword evidence="4 12" id="KW-0479">Metal-binding</keyword>
<comment type="pathway">
    <text evidence="2">Energy metabolism; oxidative phosphorylation.</text>
</comment>
<feature type="domain" description="Myb-like" evidence="14">
    <location>
        <begin position="215"/>
        <end position="265"/>
    </location>
</feature>
<evidence type="ECO:0000256" key="1">
    <source>
        <dbReference type="ARBA" id="ARBA00004443"/>
    </source>
</evidence>
<keyword evidence="7" id="KW-0809">Transit peptide</keyword>
<dbReference type="EMBL" id="JAAQVJ010000164">
    <property type="protein sequence ID" value="KAF3892562.1"/>
    <property type="molecule type" value="Genomic_DNA"/>
</dbReference>
<dbReference type="GO" id="GO:0045277">
    <property type="term" value="C:respiratory chain complex IV"/>
    <property type="evidence" value="ECO:0007669"/>
    <property type="project" value="InterPro"/>
</dbReference>
<dbReference type="InterPro" id="IPR036972">
    <property type="entry name" value="Cyt_c_oxidase_su5b_sf"/>
</dbReference>
<evidence type="ECO:0000256" key="9">
    <source>
        <dbReference type="ARBA" id="ARBA00023136"/>
    </source>
</evidence>
<comment type="subcellular location">
    <subcellularLocation>
        <location evidence="1">Mitochondrion inner membrane</location>
        <topology evidence="1">Peripheral membrane protein</topology>
        <orientation evidence="1">Matrix side</orientation>
    </subcellularLocation>
</comment>
<dbReference type="SUPFAM" id="SSF46689">
    <property type="entry name" value="Homeodomain-like"/>
    <property type="match status" value="1"/>
</dbReference>
<evidence type="ECO:0000256" key="8">
    <source>
        <dbReference type="ARBA" id="ARBA00023128"/>
    </source>
</evidence>
<accession>A0A9P5CWE7</accession>
<dbReference type="InterPro" id="IPR002124">
    <property type="entry name" value="Cyt_c_oxidase_su5b"/>
</dbReference>
<evidence type="ECO:0000256" key="4">
    <source>
        <dbReference type="ARBA" id="ARBA00022723"/>
    </source>
</evidence>
<dbReference type="GO" id="GO:0046872">
    <property type="term" value="F:metal ion binding"/>
    <property type="evidence" value="ECO:0007669"/>
    <property type="project" value="UniProtKB-KW"/>
</dbReference>
<feature type="binding site" evidence="12">
    <location>
        <position position="401"/>
    </location>
    <ligand>
        <name>Zn(2+)</name>
        <dbReference type="ChEBI" id="CHEBI:29105"/>
    </ligand>
</feature>
<dbReference type="AlphaFoldDB" id="A0A9P5CWE7"/>
<feature type="binding site" evidence="12">
    <location>
        <position position="428"/>
    </location>
    <ligand>
        <name>Zn(2+)</name>
        <dbReference type="ChEBI" id="CHEBI:29105"/>
    </ligand>
</feature>
<dbReference type="InterPro" id="IPR009057">
    <property type="entry name" value="Homeodomain-like_sf"/>
</dbReference>
<protein>
    <recommendedName>
        <fullName evidence="11">Cytochrome c oxidase subunit 4, mitochondrial</fullName>
    </recommendedName>
    <alternativeName>
        <fullName evidence="10">Cytochrome c oxidase polypeptide IV</fullName>
    </alternativeName>
</protein>
<feature type="region of interest" description="Disordered" evidence="13">
    <location>
        <begin position="182"/>
        <end position="224"/>
    </location>
</feature>
<name>A0A9P5CWE7_9EURO</name>
<keyword evidence="8" id="KW-0496">Mitochondrion</keyword>
<dbReference type="PANTHER" id="PTHR10122">
    <property type="entry name" value="CYTOCHROME C OXIDASE SUBUNIT 5B, MITOCHONDRIAL"/>
    <property type="match status" value="1"/>
</dbReference>
<evidence type="ECO:0000256" key="11">
    <source>
        <dbReference type="ARBA" id="ARBA00070613"/>
    </source>
</evidence>
<gene>
    <name evidence="15" type="ORF">GY632_4621</name>
</gene>
<dbReference type="PANTHER" id="PTHR10122:SF0">
    <property type="entry name" value="CYTOCHROME C OXIDASE SUBUNIT 5B, ISOFORM A-RELATED"/>
    <property type="match status" value="1"/>
</dbReference>
<evidence type="ECO:0000313" key="16">
    <source>
        <dbReference type="Proteomes" id="UP000749309"/>
    </source>
</evidence>
<evidence type="ECO:0000256" key="10">
    <source>
        <dbReference type="ARBA" id="ARBA00031366"/>
    </source>
</evidence>